<proteinExistence type="predicted"/>
<dbReference type="Proteomes" id="UP000515125">
    <property type="component" value="Unplaced"/>
</dbReference>
<sequence length="542" mass="58523">MPLPQCRRGHAADAALCFTTGFLEEAVILLEWGPLEKAACRSVARANASGAAAASAECTTDDGPFSLRSAMEDMRQTTCLPQADGGGSSCYSKWKQQTADVASFSAATAASPCSAVGPPSDKDRELAVSKPQRGTEIPEALGASLLQSDMAAEEVPPTTEEVKQQIRTRRLANPLLASRPLQNDALRVALMGPEAYAALVANAPSSAKGPQKDSPPHLDTFAVPVWVCRDPLLAAEVTLQPLRRFHQLDAVIIFSDILVLPEAMGMPLSVEGAGPRFDWRLQSPADIRRLDTTFNVEDKLGYIFDAIFATVEKLEGRVPLIGFCGAPLTLLCYMVEGRSSANGWRSCKEFLFAYPEESLLLLQQIAALAAQYLIKQVFDTSAGFFSPEQYKRFGVPFMTQIAEEVSAARPGVPLIAFPKDQPLDAFAGSAFSAVSLGWGSERAVAKARFQQGTPLGMRPPLDDVGVKALQGNLDPSILYAPDEVLKQQTAEMVRSFQPGRYVANLGHGMEPQMDPAKLALFLQTVKNTAAEIKKEYASRQRT</sequence>
<evidence type="ECO:0000313" key="3">
    <source>
        <dbReference type="Proteomes" id="UP000515125"/>
    </source>
</evidence>
<dbReference type="InterPro" id="IPR000257">
    <property type="entry name" value="Uroporphyrinogen_deCOase"/>
</dbReference>
<dbReference type="PANTHER" id="PTHR21091">
    <property type="entry name" value="METHYLTETRAHYDROFOLATE:HOMOCYSTEINE METHYLTRANSFERASE RELATED"/>
    <property type="match status" value="1"/>
</dbReference>
<evidence type="ECO:0000256" key="1">
    <source>
        <dbReference type="SAM" id="MobiDB-lite"/>
    </source>
</evidence>
<reference evidence="4" key="1">
    <citation type="submission" date="2025-08" db="UniProtKB">
        <authorList>
            <consortium name="RefSeq"/>
        </authorList>
    </citation>
    <scope>IDENTIFICATION</scope>
</reference>
<evidence type="ECO:0000313" key="4">
    <source>
        <dbReference type="RefSeq" id="XP_026194115.1"/>
    </source>
</evidence>
<dbReference type="RefSeq" id="XP_026194115.1">
    <property type="nucleotide sequence ID" value="XM_026338330.1"/>
</dbReference>
<dbReference type="AlphaFoldDB" id="A0A6P6S493"/>
<name>A0A6P6S493_9EIME</name>
<feature type="region of interest" description="Disordered" evidence="1">
    <location>
        <begin position="114"/>
        <end position="133"/>
    </location>
</feature>
<protein>
    <submittedName>
        <fullName evidence="4">Uncharacterized protein LOC34623053</fullName>
    </submittedName>
</protein>
<dbReference type="GO" id="GO:0006783">
    <property type="term" value="P:heme biosynthetic process"/>
    <property type="evidence" value="ECO:0007669"/>
    <property type="project" value="TreeGrafter"/>
</dbReference>
<dbReference type="GO" id="GO:0005829">
    <property type="term" value="C:cytosol"/>
    <property type="evidence" value="ECO:0007669"/>
    <property type="project" value="TreeGrafter"/>
</dbReference>
<accession>A0A6P6S493</accession>
<dbReference type="PANTHER" id="PTHR21091:SF169">
    <property type="entry name" value="UROPORPHYRINOGEN DECARBOXYLASE"/>
    <property type="match status" value="1"/>
</dbReference>
<evidence type="ECO:0000259" key="2">
    <source>
        <dbReference type="Pfam" id="PF01208"/>
    </source>
</evidence>
<feature type="domain" description="Uroporphyrinogen decarboxylase (URO-D)" evidence="2">
    <location>
        <begin position="227"/>
        <end position="527"/>
    </location>
</feature>
<dbReference type="OrthoDB" id="339900at2759"/>
<gene>
    <name evidence="4" type="primary">LOC34623053</name>
</gene>
<organism evidence="3 4">
    <name type="scientific">Cyclospora cayetanensis</name>
    <dbReference type="NCBI Taxonomy" id="88456"/>
    <lineage>
        <taxon>Eukaryota</taxon>
        <taxon>Sar</taxon>
        <taxon>Alveolata</taxon>
        <taxon>Apicomplexa</taxon>
        <taxon>Conoidasida</taxon>
        <taxon>Coccidia</taxon>
        <taxon>Eucoccidiorida</taxon>
        <taxon>Eimeriorina</taxon>
        <taxon>Eimeriidae</taxon>
        <taxon>Cyclospora</taxon>
    </lineage>
</organism>
<dbReference type="GO" id="GO:0004853">
    <property type="term" value="F:uroporphyrinogen decarboxylase activity"/>
    <property type="evidence" value="ECO:0007669"/>
    <property type="project" value="InterPro"/>
</dbReference>
<keyword evidence="3" id="KW-1185">Reference proteome</keyword>
<dbReference type="GeneID" id="34623053"/>
<dbReference type="SUPFAM" id="SSF51726">
    <property type="entry name" value="UROD/MetE-like"/>
    <property type="match status" value="1"/>
</dbReference>
<dbReference type="Pfam" id="PF01208">
    <property type="entry name" value="URO-D"/>
    <property type="match status" value="1"/>
</dbReference>
<dbReference type="InterPro" id="IPR038071">
    <property type="entry name" value="UROD/MetE-like_sf"/>
</dbReference>
<dbReference type="Gene3D" id="3.20.20.210">
    <property type="match status" value="1"/>
</dbReference>